<accession>A0A2A9EMQ4</accession>
<reference evidence="3 4" key="1">
    <citation type="submission" date="2017-10" db="EMBL/GenBank/DDBJ databases">
        <title>Sequencing the genomes of 1000 actinobacteria strains.</title>
        <authorList>
            <person name="Klenk H.-P."/>
        </authorList>
    </citation>
    <scope>NUCLEOTIDE SEQUENCE [LARGE SCALE GENOMIC DNA]</scope>
    <source>
        <strain evidence="3 4">DSM 21838</strain>
    </source>
</reference>
<organism evidence="3 4">
    <name type="scientific">Georgenia soli</name>
    <dbReference type="NCBI Taxonomy" id="638953"/>
    <lineage>
        <taxon>Bacteria</taxon>
        <taxon>Bacillati</taxon>
        <taxon>Actinomycetota</taxon>
        <taxon>Actinomycetes</taxon>
        <taxon>Micrococcales</taxon>
        <taxon>Bogoriellaceae</taxon>
        <taxon>Georgenia</taxon>
    </lineage>
</organism>
<comment type="caution">
    <text evidence="3">The sequence shown here is derived from an EMBL/GenBank/DDBJ whole genome shotgun (WGS) entry which is preliminary data.</text>
</comment>
<keyword evidence="4" id="KW-1185">Reference proteome</keyword>
<feature type="transmembrane region" description="Helical" evidence="1">
    <location>
        <begin position="163"/>
        <end position="183"/>
    </location>
</feature>
<feature type="transmembrane region" description="Helical" evidence="1">
    <location>
        <begin position="98"/>
        <end position="119"/>
    </location>
</feature>
<dbReference type="GO" id="GO:0004175">
    <property type="term" value="F:endopeptidase activity"/>
    <property type="evidence" value="ECO:0007669"/>
    <property type="project" value="UniProtKB-ARBA"/>
</dbReference>
<dbReference type="GO" id="GO:0080120">
    <property type="term" value="P:CAAX-box protein maturation"/>
    <property type="evidence" value="ECO:0007669"/>
    <property type="project" value="UniProtKB-ARBA"/>
</dbReference>
<name>A0A2A9EMQ4_9MICO</name>
<feature type="transmembrane region" description="Helical" evidence="1">
    <location>
        <begin position="238"/>
        <end position="259"/>
    </location>
</feature>
<proteinExistence type="predicted"/>
<dbReference type="Pfam" id="PF02517">
    <property type="entry name" value="Rce1-like"/>
    <property type="match status" value="1"/>
</dbReference>
<dbReference type="GO" id="GO:0006508">
    <property type="term" value="P:proteolysis"/>
    <property type="evidence" value="ECO:0007669"/>
    <property type="project" value="UniProtKB-KW"/>
</dbReference>
<dbReference type="InterPro" id="IPR003675">
    <property type="entry name" value="Rce1/LyrA-like_dom"/>
</dbReference>
<keyword evidence="1" id="KW-0812">Transmembrane</keyword>
<feature type="domain" description="CAAX prenyl protease 2/Lysostaphin resistance protein A-like" evidence="2">
    <location>
        <begin position="128"/>
        <end position="221"/>
    </location>
</feature>
<feature type="transmembrane region" description="Helical" evidence="1">
    <location>
        <begin position="61"/>
        <end position="86"/>
    </location>
</feature>
<dbReference type="EMBL" id="PDJI01000004">
    <property type="protein sequence ID" value="PFG39886.1"/>
    <property type="molecule type" value="Genomic_DNA"/>
</dbReference>
<keyword evidence="3" id="KW-0378">Hydrolase</keyword>
<feature type="transmembrane region" description="Helical" evidence="1">
    <location>
        <begin position="29"/>
        <end position="49"/>
    </location>
</feature>
<keyword evidence="1" id="KW-0472">Membrane</keyword>
<keyword evidence="1" id="KW-1133">Transmembrane helix</keyword>
<keyword evidence="3" id="KW-0645">Protease</keyword>
<evidence type="ECO:0000259" key="2">
    <source>
        <dbReference type="Pfam" id="PF02517"/>
    </source>
</evidence>
<protein>
    <submittedName>
        <fullName evidence="3">CAAX prenyl protease-like protein</fullName>
    </submittedName>
</protein>
<gene>
    <name evidence="3" type="ORF">ATJ97_2406</name>
</gene>
<feature type="transmembrane region" description="Helical" evidence="1">
    <location>
        <begin position="195"/>
        <end position="218"/>
    </location>
</feature>
<dbReference type="Proteomes" id="UP000222106">
    <property type="component" value="Unassembled WGS sequence"/>
</dbReference>
<evidence type="ECO:0000256" key="1">
    <source>
        <dbReference type="SAM" id="Phobius"/>
    </source>
</evidence>
<sequence>MTSALRSVPARSVPARRTLREFTARRGELFAVLVSLAYIVPLLALTLLAPQAASVTASANALMLGGLAWRVLFPAALLTALGWWRVTGFTTRSTWRSLVPLLPLIVVYAGSMVLLPVWLGVASHSLGYFALVALSSLAVGFGDEAVFRGAVLQALLPRATLRAVLLSSVLWGAQYLGVMAAGVDPALVGLQALHMVGMGIAFAAAVVVTGTIWPLVLIDAVTQTATLPVPGGTSTPDIFTVVVELVMGTLAAAYGIWLLHRHRHVHRHRHAGRSAEDGDPA</sequence>
<dbReference type="AlphaFoldDB" id="A0A2A9EMQ4"/>
<evidence type="ECO:0000313" key="4">
    <source>
        <dbReference type="Proteomes" id="UP000222106"/>
    </source>
</evidence>
<evidence type="ECO:0000313" key="3">
    <source>
        <dbReference type="EMBL" id="PFG39886.1"/>
    </source>
</evidence>